<dbReference type="SUPFAM" id="SSF54593">
    <property type="entry name" value="Glyoxalase/Bleomycin resistance protein/Dihydroxybiphenyl dioxygenase"/>
    <property type="match status" value="1"/>
</dbReference>
<name>A0A847S849_9BACT</name>
<protein>
    <submittedName>
        <fullName evidence="2">VOC family protein</fullName>
    </submittedName>
</protein>
<dbReference type="Gene3D" id="3.10.180.10">
    <property type="entry name" value="2,3-Dihydroxybiphenyl 1,2-Dioxygenase, domain 1"/>
    <property type="match status" value="1"/>
</dbReference>
<evidence type="ECO:0000313" key="2">
    <source>
        <dbReference type="EMBL" id="NLR68937.1"/>
    </source>
</evidence>
<proteinExistence type="predicted"/>
<dbReference type="EMBL" id="JABAIA010000004">
    <property type="protein sequence ID" value="NLR68937.1"/>
    <property type="molecule type" value="Genomic_DNA"/>
</dbReference>
<sequence>MLKHSGAFSSFSVNDLQQAKQFYQDKVGLEVSETPEGLELQVNGGNKIFLYPKPDHEPATFTVLNFIVDNVDDAVEQLTQKGIRFQHYEGEIGTDEKGIFRDKERGMAIAWFTDPSGNILSVLHG</sequence>
<evidence type="ECO:0000259" key="1">
    <source>
        <dbReference type="PROSITE" id="PS51819"/>
    </source>
</evidence>
<dbReference type="Proteomes" id="UP000570474">
    <property type="component" value="Unassembled WGS sequence"/>
</dbReference>
<dbReference type="InterPro" id="IPR004360">
    <property type="entry name" value="Glyas_Fos-R_dOase_dom"/>
</dbReference>
<evidence type="ECO:0000313" key="3">
    <source>
        <dbReference type="Proteomes" id="UP000570474"/>
    </source>
</evidence>
<dbReference type="InterPro" id="IPR037523">
    <property type="entry name" value="VOC_core"/>
</dbReference>
<dbReference type="AlphaFoldDB" id="A0A847S849"/>
<dbReference type="Pfam" id="PF00903">
    <property type="entry name" value="Glyoxalase"/>
    <property type="match status" value="1"/>
</dbReference>
<dbReference type="PROSITE" id="PS51819">
    <property type="entry name" value="VOC"/>
    <property type="match status" value="1"/>
</dbReference>
<gene>
    <name evidence="2" type="ORF">HGH92_31840</name>
</gene>
<reference evidence="2 3" key="1">
    <citation type="submission" date="2020-04" db="EMBL/GenBank/DDBJ databases">
        <authorList>
            <person name="Yin C."/>
        </authorList>
    </citation>
    <scope>NUCLEOTIDE SEQUENCE [LARGE SCALE GENOMIC DNA]</scope>
    <source>
        <strain evidence="2 3">Ae27</strain>
    </source>
</reference>
<organism evidence="2 3">
    <name type="scientific">Chitinophaga varians</name>
    <dbReference type="NCBI Taxonomy" id="2202339"/>
    <lineage>
        <taxon>Bacteria</taxon>
        <taxon>Pseudomonadati</taxon>
        <taxon>Bacteroidota</taxon>
        <taxon>Chitinophagia</taxon>
        <taxon>Chitinophagales</taxon>
        <taxon>Chitinophagaceae</taxon>
        <taxon>Chitinophaga</taxon>
    </lineage>
</organism>
<dbReference type="InterPro" id="IPR029068">
    <property type="entry name" value="Glyas_Bleomycin-R_OHBP_Dase"/>
</dbReference>
<accession>A0A847S849</accession>
<keyword evidence="3" id="KW-1185">Reference proteome</keyword>
<feature type="domain" description="VOC" evidence="1">
    <location>
        <begin position="1"/>
        <end position="125"/>
    </location>
</feature>
<comment type="caution">
    <text evidence="2">The sequence shown here is derived from an EMBL/GenBank/DDBJ whole genome shotgun (WGS) entry which is preliminary data.</text>
</comment>
<dbReference type="RefSeq" id="WP_168874884.1">
    <property type="nucleotide sequence ID" value="NZ_JABAIA010000004.1"/>
</dbReference>